<evidence type="ECO:0000313" key="2">
    <source>
        <dbReference type="EMBL" id="KAK7043925.1"/>
    </source>
</evidence>
<protein>
    <submittedName>
        <fullName evidence="2">Uncharacterized protein</fullName>
    </submittedName>
</protein>
<feature type="region of interest" description="Disordered" evidence="1">
    <location>
        <begin position="309"/>
        <end position="447"/>
    </location>
</feature>
<dbReference type="AlphaFoldDB" id="A0AAW0CXK6"/>
<dbReference type="Proteomes" id="UP001383192">
    <property type="component" value="Unassembled WGS sequence"/>
</dbReference>
<feature type="compositionally biased region" description="Low complexity" evidence="1">
    <location>
        <begin position="429"/>
        <end position="440"/>
    </location>
</feature>
<dbReference type="EMBL" id="JAYKXP010000027">
    <property type="protein sequence ID" value="KAK7043925.1"/>
    <property type="molecule type" value="Genomic_DNA"/>
</dbReference>
<reference evidence="2 3" key="1">
    <citation type="submission" date="2024-01" db="EMBL/GenBank/DDBJ databases">
        <title>A draft genome for a cacao thread blight-causing isolate of Paramarasmius palmivorus.</title>
        <authorList>
            <person name="Baruah I.K."/>
            <person name="Bukari Y."/>
            <person name="Amoako-Attah I."/>
            <person name="Meinhardt L.W."/>
            <person name="Bailey B.A."/>
            <person name="Cohen S.P."/>
        </authorList>
    </citation>
    <scope>NUCLEOTIDE SEQUENCE [LARGE SCALE GENOMIC DNA]</scope>
    <source>
        <strain evidence="2 3">GH-12</strain>
    </source>
</reference>
<feature type="compositionally biased region" description="Basic residues" evidence="1">
    <location>
        <begin position="418"/>
        <end position="428"/>
    </location>
</feature>
<evidence type="ECO:0000313" key="3">
    <source>
        <dbReference type="Proteomes" id="UP001383192"/>
    </source>
</evidence>
<feature type="compositionally biased region" description="Polar residues" evidence="1">
    <location>
        <begin position="1"/>
        <end position="11"/>
    </location>
</feature>
<name>A0AAW0CXK6_9AGAR</name>
<organism evidence="2 3">
    <name type="scientific">Paramarasmius palmivorus</name>
    <dbReference type="NCBI Taxonomy" id="297713"/>
    <lineage>
        <taxon>Eukaryota</taxon>
        <taxon>Fungi</taxon>
        <taxon>Dikarya</taxon>
        <taxon>Basidiomycota</taxon>
        <taxon>Agaricomycotina</taxon>
        <taxon>Agaricomycetes</taxon>
        <taxon>Agaricomycetidae</taxon>
        <taxon>Agaricales</taxon>
        <taxon>Marasmiineae</taxon>
        <taxon>Marasmiaceae</taxon>
        <taxon>Paramarasmius</taxon>
    </lineage>
</organism>
<sequence>MATAENSTNNFLGVDSGVPRPTPPPQALIRSNGYPLTEASPLLQVGDDRANLDLRAWVDAANAMQPDDPPDPDDDNALDEIEKLGEPKLPEGTTTFPETPEQRMIGRTGLSREQTHFKLATLHEFGARGLIKLVPDIDTLRAIFQFSEEIQALHRGKANNDDIGISRRKTFPPGNYKYSVVGVLCSKRFLYSRERLIAPPRVEDHELEMVEDLKYKFSYQRLQYPLEVPPWDRDTEDHLKGYTNTEDDDDAFDTCRPVRKSPKLEPMSWQDPWLVTANVGEFLYVLKNQIESRQERYTRLEVGSWPVKPETLEDKGKLPERAALNDSNPTGRVTRSTTKSDRGGADSNAAGTSRPRTRSKAARSNPDRSVADADQDAMPSQPPPTRPRTCSMASSSNAAKSSSKVDEAAAVHEPGPSRPRRAASKKGTSKAGSKSGASKTGSRKGKP</sequence>
<accession>A0AAW0CXK6</accession>
<gene>
    <name evidence="2" type="ORF">VNI00_008091</name>
</gene>
<proteinExistence type="predicted"/>
<feature type="region of interest" description="Disordered" evidence="1">
    <location>
        <begin position="1"/>
        <end position="32"/>
    </location>
</feature>
<comment type="caution">
    <text evidence="2">The sequence shown here is derived from an EMBL/GenBank/DDBJ whole genome shotgun (WGS) entry which is preliminary data.</text>
</comment>
<feature type="compositionally biased region" description="Low complexity" evidence="1">
    <location>
        <begin position="391"/>
        <end position="402"/>
    </location>
</feature>
<keyword evidence="3" id="KW-1185">Reference proteome</keyword>
<feature type="compositionally biased region" description="Polar residues" evidence="1">
    <location>
        <begin position="325"/>
        <end position="337"/>
    </location>
</feature>
<evidence type="ECO:0000256" key="1">
    <source>
        <dbReference type="SAM" id="MobiDB-lite"/>
    </source>
</evidence>
<feature type="compositionally biased region" description="Basic and acidic residues" evidence="1">
    <location>
        <begin position="310"/>
        <end position="320"/>
    </location>
</feature>